<evidence type="ECO:0000313" key="14">
    <source>
        <dbReference type="EMBL" id="KAF7153303.1"/>
    </source>
</evidence>
<dbReference type="AlphaFoldDB" id="A0A834HHH9"/>
<keyword evidence="4" id="KW-0679">Respiratory chain</keyword>
<evidence type="ECO:0000256" key="10">
    <source>
        <dbReference type="ARBA" id="ARBA00023136"/>
    </source>
</evidence>
<comment type="caution">
    <text evidence="14">The sequence shown here is derived from an EMBL/GenBank/DDBJ whole genome shotgun (WGS) entry which is preliminary data.</text>
</comment>
<dbReference type="OrthoDB" id="44067at2759"/>
<dbReference type="PANTHER" id="PTHR12980:SF0">
    <property type="entry name" value="CYTOCHROME B-C1 COMPLEX SUBUNIT 9"/>
    <property type="match status" value="1"/>
</dbReference>
<protein>
    <recommendedName>
        <fullName evidence="11">Complex III subunit 9</fullName>
    </recommendedName>
    <alternativeName>
        <fullName evidence="12">Complex III subunit X</fullName>
    </alternativeName>
</protein>
<keyword evidence="7" id="KW-0249">Electron transport</keyword>
<keyword evidence="15" id="KW-1185">Reference proteome</keyword>
<dbReference type="GO" id="GO:0045275">
    <property type="term" value="C:respiratory chain complex III"/>
    <property type="evidence" value="ECO:0007669"/>
    <property type="project" value="InterPro"/>
</dbReference>
<evidence type="ECO:0000256" key="3">
    <source>
        <dbReference type="ARBA" id="ARBA00022448"/>
    </source>
</evidence>
<evidence type="ECO:0000256" key="12">
    <source>
        <dbReference type="ARBA" id="ARBA00076299"/>
    </source>
</evidence>
<dbReference type="GO" id="GO:0006122">
    <property type="term" value="P:mitochondrial electron transport, ubiquinol to cytochrome c"/>
    <property type="evidence" value="ECO:0007669"/>
    <property type="project" value="InterPro"/>
</dbReference>
<keyword evidence="9" id="KW-0496">Mitochondrion</keyword>
<reference evidence="14" key="1">
    <citation type="submission" date="2019-11" db="EMBL/GenBank/DDBJ databases">
        <authorList>
            <person name="Liu Y."/>
            <person name="Hou J."/>
            <person name="Li T.-Q."/>
            <person name="Guan C.-H."/>
            <person name="Wu X."/>
            <person name="Wu H.-Z."/>
            <person name="Ling F."/>
            <person name="Zhang R."/>
            <person name="Shi X.-G."/>
            <person name="Ren J.-P."/>
            <person name="Chen E.-F."/>
            <person name="Sun J.-M."/>
        </authorList>
    </citation>
    <scope>NUCLEOTIDE SEQUENCE</scope>
    <source>
        <strain evidence="14">Adult_tree_wgs_1</strain>
        <tissue evidence="14">Leaves</tissue>
    </source>
</reference>
<keyword evidence="10 13" id="KW-0472">Membrane</keyword>
<keyword evidence="8 13" id="KW-1133">Transmembrane helix</keyword>
<accession>A0A834HHH9</accession>
<evidence type="ECO:0000256" key="4">
    <source>
        <dbReference type="ARBA" id="ARBA00022660"/>
    </source>
</evidence>
<keyword evidence="6" id="KW-0999">Mitochondrion inner membrane</keyword>
<dbReference type="PANTHER" id="PTHR12980">
    <property type="entry name" value="UBIQUINOL-CYTOCHROME C REDUCTASE COMPLEX, SUBUNIT X"/>
    <property type="match status" value="1"/>
</dbReference>
<dbReference type="Proteomes" id="UP000626092">
    <property type="component" value="Unassembled WGS sequence"/>
</dbReference>
<evidence type="ECO:0000256" key="2">
    <source>
        <dbReference type="ARBA" id="ARBA00007856"/>
    </source>
</evidence>
<evidence type="ECO:0000256" key="1">
    <source>
        <dbReference type="ARBA" id="ARBA00004434"/>
    </source>
</evidence>
<evidence type="ECO:0000256" key="6">
    <source>
        <dbReference type="ARBA" id="ARBA00022792"/>
    </source>
</evidence>
<evidence type="ECO:0000256" key="7">
    <source>
        <dbReference type="ARBA" id="ARBA00022982"/>
    </source>
</evidence>
<comment type="similarity">
    <text evidence="2">Belongs to the UQCR10/QCR9 family.</text>
</comment>
<comment type="subcellular location">
    <subcellularLocation>
        <location evidence="1">Mitochondrion inner membrane</location>
        <topology evidence="1">Single-pass membrane protein</topology>
    </subcellularLocation>
</comment>
<organism evidence="14 15">
    <name type="scientific">Rhododendron simsii</name>
    <name type="common">Sims's rhododendron</name>
    <dbReference type="NCBI Taxonomy" id="118357"/>
    <lineage>
        <taxon>Eukaryota</taxon>
        <taxon>Viridiplantae</taxon>
        <taxon>Streptophyta</taxon>
        <taxon>Embryophyta</taxon>
        <taxon>Tracheophyta</taxon>
        <taxon>Spermatophyta</taxon>
        <taxon>Magnoliopsida</taxon>
        <taxon>eudicotyledons</taxon>
        <taxon>Gunneridae</taxon>
        <taxon>Pentapetalae</taxon>
        <taxon>asterids</taxon>
        <taxon>Ericales</taxon>
        <taxon>Ericaceae</taxon>
        <taxon>Ericoideae</taxon>
        <taxon>Rhodoreae</taxon>
        <taxon>Rhododendron</taxon>
    </lineage>
</organism>
<dbReference type="SUPFAM" id="SSF81514">
    <property type="entry name" value="Subunit X (non-heme 7 kDa protein) of cytochrome bc1 complex (Ubiquinol-cytochrome c reductase)"/>
    <property type="match status" value="1"/>
</dbReference>
<feature type="transmembrane region" description="Helical" evidence="13">
    <location>
        <begin position="158"/>
        <end position="180"/>
    </location>
</feature>
<dbReference type="GO" id="GO:0005743">
    <property type="term" value="C:mitochondrial inner membrane"/>
    <property type="evidence" value="ECO:0007669"/>
    <property type="project" value="UniProtKB-SubCell"/>
</dbReference>
<evidence type="ECO:0000256" key="13">
    <source>
        <dbReference type="SAM" id="Phobius"/>
    </source>
</evidence>
<gene>
    <name evidence="14" type="ORF">RHSIM_Rhsim01G0205100</name>
</gene>
<dbReference type="EMBL" id="WJXA01000001">
    <property type="protein sequence ID" value="KAF7153303.1"/>
    <property type="molecule type" value="Genomic_DNA"/>
</dbReference>
<evidence type="ECO:0000256" key="8">
    <source>
        <dbReference type="ARBA" id="ARBA00022989"/>
    </source>
</evidence>
<evidence type="ECO:0000256" key="9">
    <source>
        <dbReference type="ARBA" id="ARBA00023128"/>
    </source>
</evidence>
<evidence type="ECO:0000256" key="11">
    <source>
        <dbReference type="ARBA" id="ARBA00044247"/>
    </source>
</evidence>
<proteinExistence type="inferred from homology"/>
<dbReference type="InterPro" id="IPR008027">
    <property type="entry name" value="QCR9"/>
</dbReference>
<dbReference type="FunFam" id="1.20.5.260:FF:000002">
    <property type="entry name" value="cytochrome b-c1 complex subunit 9"/>
    <property type="match status" value="1"/>
</dbReference>
<evidence type="ECO:0000313" key="15">
    <source>
        <dbReference type="Proteomes" id="UP000626092"/>
    </source>
</evidence>
<dbReference type="Gene3D" id="1.20.5.260">
    <property type="entry name" value="Cytochrome b-c1 complex subunit 9"/>
    <property type="match status" value="1"/>
</dbReference>
<evidence type="ECO:0000256" key="5">
    <source>
        <dbReference type="ARBA" id="ARBA00022692"/>
    </source>
</evidence>
<keyword evidence="5 13" id="KW-0812">Transmembrane</keyword>
<name>A0A834HHH9_RHOSS</name>
<sequence length="203" mass="22508">MLKLRCKHIIFKQSKSEQVLEPAVVADDGGGGEVVAFDFAHQPIVGNPGAVDGCRSGLRLLGRSHEERKRKSLEHAAWELEYAGTRRSGGLFEGLYKVLMRRTSVYATFVIAGAFAGERAVDYGVHKLWEYNNVGVMNFNHCTGFYRSGFYQEIMQDLVIFVLCVACSVVGFRLSNLIAVPDCACGANKRYEDIPVLGQRPVE</sequence>
<keyword evidence="3" id="KW-0813">Transport</keyword>
<dbReference type="Pfam" id="PF05365">
    <property type="entry name" value="UCR_UQCRX_QCR9"/>
    <property type="match status" value="1"/>
</dbReference>
<dbReference type="InterPro" id="IPR036656">
    <property type="entry name" value="QCR9_sf"/>
</dbReference>